<evidence type="ECO:0000256" key="6">
    <source>
        <dbReference type="ARBA" id="ARBA00022884"/>
    </source>
</evidence>
<dbReference type="InterPro" id="IPR027417">
    <property type="entry name" value="P-loop_NTPase"/>
</dbReference>
<dbReference type="PANTHER" id="PTHR11564">
    <property type="entry name" value="SIGNAL RECOGNITION PARTICLE 54K PROTEIN SRP54"/>
    <property type="match status" value="1"/>
</dbReference>
<feature type="domain" description="Signal recognition particle SRP54 helical bundle" evidence="13">
    <location>
        <begin position="3"/>
        <end position="84"/>
    </location>
</feature>
<organism evidence="14">
    <name type="scientific">mine drainage metagenome</name>
    <dbReference type="NCBI Taxonomy" id="410659"/>
    <lineage>
        <taxon>unclassified sequences</taxon>
        <taxon>metagenomes</taxon>
        <taxon>ecological metagenomes</taxon>
    </lineage>
</organism>
<dbReference type="SMART" id="SM00963">
    <property type="entry name" value="SRP54_N"/>
    <property type="match status" value="1"/>
</dbReference>
<evidence type="ECO:0000256" key="1">
    <source>
        <dbReference type="ARBA" id="ARBA00004496"/>
    </source>
</evidence>
<evidence type="ECO:0000259" key="11">
    <source>
        <dbReference type="SMART" id="SM00382"/>
    </source>
</evidence>
<accession>T1BZM2</accession>
<dbReference type="SMART" id="SM00962">
    <property type="entry name" value="SRP54"/>
    <property type="match status" value="1"/>
</dbReference>
<proteinExistence type="inferred from homology"/>
<dbReference type="InterPro" id="IPR022941">
    <property type="entry name" value="SRP54"/>
</dbReference>
<dbReference type="SMART" id="SM00382">
    <property type="entry name" value="AAA"/>
    <property type="match status" value="1"/>
</dbReference>
<sequence>MDLGEGLRQAMAKLTRATIIDAKTIREFNKELQKSLLGADIDVQLVFDFTHEIEEKALRSKPPEGVAPSDYITNLVYEGLVGLLGTEYSPELKPKRILLAGLYGSGKTTTAAKLAKFYQDRGLSAALICCDVTRPAAYEQLETLAKQANVGFFGIKDEKDPAKIVKEALKVHADRKILICDTSGRNALDQELIHELKSINSAFKPDEKVLVINADIGHVARQQAEKFDEAIKLTGLIVTKMDGSGKGGGALSAANAAQIKVMFIGTGEKLGNIELYDPGKFVGRLLGMPDILSLVDSVNQAIKEAAINPEDVDMENLNFETFYNQLKALNKMGPLKNVFGMLGAADVPKDLINQGEEKLNRYKVIIGSMTKEERTDEKLMHNPDRIRRVARGSGTTEKDVHLFIADFNKMKKMFNSMKNDRNFKKKFAKFMK</sequence>
<evidence type="ECO:0000259" key="13">
    <source>
        <dbReference type="SMART" id="SM00963"/>
    </source>
</evidence>
<evidence type="ECO:0000256" key="2">
    <source>
        <dbReference type="ARBA" id="ARBA00005450"/>
    </source>
</evidence>
<dbReference type="GO" id="GO:0005525">
    <property type="term" value="F:GTP binding"/>
    <property type="evidence" value="ECO:0007669"/>
    <property type="project" value="UniProtKB-KW"/>
</dbReference>
<evidence type="ECO:0000259" key="12">
    <source>
        <dbReference type="SMART" id="SM00962"/>
    </source>
</evidence>
<dbReference type="Pfam" id="PF00448">
    <property type="entry name" value="SRP54"/>
    <property type="match status" value="1"/>
</dbReference>
<protein>
    <recommendedName>
        <fullName evidence="10">signal-recognition-particle GTPase</fullName>
        <ecNumber evidence="10">3.6.5.4</ecNumber>
    </recommendedName>
</protein>
<reference evidence="14" key="1">
    <citation type="submission" date="2013-08" db="EMBL/GenBank/DDBJ databases">
        <authorList>
            <person name="Mendez C."/>
            <person name="Richter M."/>
            <person name="Ferrer M."/>
            <person name="Sanchez J."/>
        </authorList>
    </citation>
    <scope>NUCLEOTIDE SEQUENCE</scope>
</reference>
<dbReference type="InterPro" id="IPR000897">
    <property type="entry name" value="SRP54_GTPase_dom"/>
</dbReference>
<evidence type="ECO:0000256" key="9">
    <source>
        <dbReference type="ARBA" id="ARBA00023274"/>
    </source>
</evidence>
<dbReference type="InterPro" id="IPR042101">
    <property type="entry name" value="SRP54_N_sf"/>
</dbReference>
<evidence type="ECO:0000256" key="3">
    <source>
        <dbReference type="ARBA" id="ARBA00022490"/>
    </source>
</evidence>
<keyword evidence="3" id="KW-0963">Cytoplasm</keyword>
<dbReference type="GO" id="GO:0008312">
    <property type="term" value="F:7S RNA binding"/>
    <property type="evidence" value="ECO:0007669"/>
    <property type="project" value="InterPro"/>
</dbReference>
<dbReference type="Pfam" id="PF02881">
    <property type="entry name" value="SRP54_N"/>
    <property type="match status" value="1"/>
</dbReference>
<keyword evidence="4" id="KW-0547">Nucleotide-binding</keyword>
<dbReference type="Gene3D" id="1.10.260.30">
    <property type="entry name" value="Signal recognition particle, SRP54 subunit, M-domain"/>
    <property type="match status" value="1"/>
</dbReference>
<dbReference type="InterPro" id="IPR036891">
    <property type="entry name" value="Signal_recog_part_SRP54_M_sf"/>
</dbReference>
<gene>
    <name evidence="14" type="ORF">B2A_04343</name>
</gene>
<feature type="domain" description="AAA+ ATPase" evidence="11">
    <location>
        <begin position="93"/>
        <end position="292"/>
    </location>
</feature>
<evidence type="ECO:0000313" key="14">
    <source>
        <dbReference type="EMBL" id="EQD58489.1"/>
    </source>
</evidence>
<dbReference type="EC" id="3.6.5.4" evidence="10"/>
<keyword evidence="5" id="KW-0378">Hydrolase</keyword>
<reference evidence="14" key="2">
    <citation type="journal article" date="2014" name="ISME J.">
        <title>Microbial stratification in low pH oxic and suboxic macroscopic growths along an acid mine drainage.</title>
        <authorList>
            <person name="Mendez-Garcia C."/>
            <person name="Mesa V."/>
            <person name="Sprenger R.R."/>
            <person name="Richter M."/>
            <person name="Diez M.S."/>
            <person name="Solano J."/>
            <person name="Bargiela R."/>
            <person name="Golyshina O.V."/>
            <person name="Manteca A."/>
            <person name="Ramos J.L."/>
            <person name="Gallego J.R."/>
            <person name="Llorente I."/>
            <person name="Martins Dos Santos V.A."/>
            <person name="Jensen O.N."/>
            <person name="Pelaez A.I."/>
            <person name="Sanchez J."/>
            <person name="Ferrer M."/>
        </authorList>
    </citation>
    <scope>NUCLEOTIDE SEQUENCE</scope>
</reference>
<evidence type="ECO:0000256" key="8">
    <source>
        <dbReference type="ARBA" id="ARBA00023135"/>
    </source>
</evidence>
<dbReference type="SUPFAM" id="SSF52540">
    <property type="entry name" value="P-loop containing nucleoside triphosphate hydrolases"/>
    <property type="match status" value="1"/>
</dbReference>
<name>T1BZM2_9ZZZZ</name>
<comment type="caution">
    <text evidence="14">The sequence shown here is derived from an EMBL/GenBank/DDBJ whole genome shotgun (WGS) entry which is preliminary data.</text>
</comment>
<dbReference type="InterPro" id="IPR036225">
    <property type="entry name" value="SRP/SRP_N"/>
</dbReference>
<evidence type="ECO:0000256" key="5">
    <source>
        <dbReference type="ARBA" id="ARBA00022801"/>
    </source>
</evidence>
<dbReference type="InterPro" id="IPR013822">
    <property type="entry name" value="Signal_recog_particl_SRP54_hlx"/>
</dbReference>
<dbReference type="PANTHER" id="PTHR11564:SF5">
    <property type="entry name" value="SIGNAL RECOGNITION PARTICLE SUBUNIT SRP54"/>
    <property type="match status" value="1"/>
</dbReference>
<dbReference type="Gene3D" id="3.40.50.300">
    <property type="entry name" value="P-loop containing nucleotide triphosphate hydrolases"/>
    <property type="match status" value="1"/>
</dbReference>
<dbReference type="GO" id="GO:0003924">
    <property type="term" value="F:GTPase activity"/>
    <property type="evidence" value="ECO:0007669"/>
    <property type="project" value="InterPro"/>
</dbReference>
<keyword evidence="8" id="KW-0733">Signal recognition particle</keyword>
<comment type="similarity">
    <text evidence="2">Belongs to the GTP-binding SRP family. SRP54 subfamily.</text>
</comment>
<evidence type="ECO:0000256" key="10">
    <source>
        <dbReference type="ARBA" id="ARBA00035672"/>
    </source>
</evidence>
<dbReference type="AlphaFoldDB" id="T1BZM2"/>
<dbReference type="EMBL" id="AUZZ01002908">
    <property type="protein sequence ID" value="EQD58489.1"/>
    <property type="molecule type" value="Genomic_DNA"/>
</dbReference>
<dbReference type="GO" id="GO:0005786">
    <property type="term" value="C:signal recognition particle, endoplasmic reticulum targeting"/>
    <property type="evidence" value="ECO:0007669"/>
    <property type="project" value="UniProtKB-KW"/>
</dbReference>
<evidence type="ECO:0000256" key="7">
    <source>
        <dbReference type="ARBA" id="ARBA00023134"/>
    </source>
</evidence>
<feature type="domain" description="SRP54-type proteins GTP-binding" evidence="12">
    <location>
        <begin position="94"/>
        <end position="287"/>
    </location>
</feature>
<keyword evidence="6" id="KW-0694">RNA-binding</keyword>
<dbReference type="InterPro" id="IPR004125">
    <property type="entry name" value="Signal_recog_particle_SRP54_M"/>
</dbReference>
<dbReference type="GO" id="GO:0006614">
    <property type="term" value="P:SRP-dependent cotranslational protein targeting to membrane"/>
    <property type="evidence" value="ECO:0007669"/>
    <property type="project" value="InterPro"/>
</dbReference>
<dbReference type="Gene3D" id="1.20.120.140">
    <property type="entry name" value="Signal recognition particle SRP54, nucleotide-binding domain"/>
    <property type="match status" value="1"/>
</dbReference>
<keyword evidence="7" id="KW-0342">GTP-binding</keyword>
<keyword evidence="9" id="KW-0687">Ribonucleoprotein</keyword>
<dbReference type="Pfam" id="PF02978">
    <property type="entry name" value="SRP_SPB"/>
    <property type="match status" value="1"/>
</dbReference>
<dbReference type="SUPFAM" id="SSF47364">
    <property type="entry name" value="Domain of the SRP/SRP receptor G-proteins"/>
    <property type="match status" value="1"/>
</dbReference>
<dbReference type="InterPro" id="IPR003593">
    <property type="entry name" value="AAA+_ATPase"/>
</dbReference>
<comment type="subcellular location">
    <subcellularLocation>
        <location evidence="1">Cytoplasm</location>
    </subcellularLocation>
</comment>
<evidence type="ECO:0000256" key="4">
    <source>
        <dbReference type="ARBA" id="ARBA00022741"/>
    </source>
</evidence>
<dbReference type="SUPFAM" id="SSF47446">
    <property type="entry name" value="Signal peptide-binding domain"/>
    <property type="match status" value="1"/>
</dbReference>